<dbReference type="OrthoDB" id="9807941at2"/>
<dbReference type="GO" id="GO:0046872">
    <property type="term" value="F:metal ion binding"/>
    <property type="evidence" value="ECO:0007669"/>
    <property type="project" value="UniProtKB-KW"/>
</dbReference>
<feature type="binding site" evidence="7">
    <location>
        <position position="156"/>
    </location>
    <ligand>
        <name>[2Fe-2S] cluster</name>
        <dbReference type="ChEBI" id="CHEBI:190135"/>
    </ligand>
</feature>
<dbReference type="InterPro" id="IPR041921">
    <property type="entry name" value="NuoE_N"/>
</dbReference>
<dbReference type="PANTHER" id="PTHR43342:SF2">
    <property type="entry name" value="POTENTIAL NAD-REDUCING HYDROGENASE SUBUNIT"/>
    <property type="match status" value="1"/>
</dbReference>
<dbReference type="Gene3D" id="1.10.10.1590">
    <property type="entry name" value="NADH-quinone oxidoreductase subunit E"/>
    <property type="match status" value="1"/>
</dbReference>
<evidence type="ECO:0000256" key="6">
    <source>
        <dbReference type="ARBA" id="ARBA00034078"/>
    </source>
</evidence>
<comment type="similarity">
    <text evidence="1">Belongs to the complex I 24 kDa subunit family.</text>
</comment>
<dbReference type="InterPro" id="IPR002023">
    <property type="entry name" value="NuoE-like"/>
</dbReference>
<sequence length="193" mass="19989">MPAMFHATPAPAAAASTTSTTSATAATAATAAANAAVDGILAELFARLGNRQDQLLPVLHGLQDSAGYIPPDSVPAIAQHFNLSRAEVHGVITFYHYFRTEAPPRCVVQVCRAEACQSMGADALLEHAEQALGCGLHGRSADGTFGLEPVYCLGHCASSPALTINEAVFARVTPARFDALIAEVMATGTREAA</sequence>
<keyword evidence="4 7" id="KW-0408">Iron</keyword>
<name>A0A6I3XF74_9BURK</name>
<comment type="cofactor">
    <cofactor evidence="6">
        <name>[2Fe-2S] cluster</name>
        <dbReference type="ChEBI" id="CHEBI:190135"/>
    </cofactor>
</comment>
<keyword evidence="5 7" id="KW-0411">Iron-sulfur</keyword>
<dbReference type="Gene3D" id="3.40.30.10">
    <property type="entry name" value="Glutaredoxin"/>
    <property type="match status" value="1"/>
</dbReference>
<dbReference type="GO" id="GO:0051537">
    <property type="term" value="F:2 iron, 2 sulfur cluster binding"/>
    <property type="evidence" value="ECO:0007669"/>
    <property type="project" value="UniProtKB-KW"/>
</dbReference>
<evidence type="ECO:0000256" key="3">
    <source>
        <dbReference type="ARBA" id="ARBA00022723"/>
    </source>
</evidence>
<dbReference type="InterPro" id="IPR036249">
    <property type="entry name" value="Thioredoxin-like_sf"/>
</dbReference>
<proteinExistence type="inferred from homology"/>
<dbReference type="GO" id="GO:0016491">
    <property type="term" value="F:oxidoreductase activity"/>
    <property type="evidence" value="ECO:0007669"/>
    <property type="project" value="InterPro"/>
</dbReference>
<organism evidence="9 10">
    <name type="scientific">Pseudoduganella dura</name>
    <dbReference type="NCBI Taxonomy" id="321982"/>
    <lineage>
        <taxon>Bacteria</taxon>
        <taxon>Pseudomonadati</taxon>
        <taxon>Pseudomonadota</taxon>
        <taxon>Betaproteobacteria</taxon>
        <taxon>Burkholderiales</taxon>
        <taxon>Oxalobacteraceae</taxon>
        <taxon>Telluria group</taxon>
        <taxon>Pseudoduganella</taxon>
    </lineage>
</organism>
<feature type="binding site" evidence="7">
    <location>
        <position position="111"/>
    </location>
    <ligand>
        <name>[2Fe-2S] cluster</name>
        <dbReference type="ChEBI" id="CHEBI:190135"/>
    </ligand>
</feature>
<evidence type="ECO:0000256" key="8">
    <source>
        <dbReference type="SAM" id="SignalP"/>
    </source>
</evidence>
<keyword evidence="10" id="KW-1185">Reference proteome</keyword>
<comment type="caution">
    <text evidence="9">The sequence shown here is derived from an EMBL/GenBank/DDBJ whole genome shotgun (WGS) entry which is preliminary data.</text>
</comment>
<keyword evidence="8" id="KW-0732">Signal</keyword>
<evidence type="ECO:0000313" key="9">
    <source>
        <dbReference type="EMBL" id="MUI12953.1"/>
    </source>
</evidence>
<evidence type="ECO:0000313" key="10">
    <source>
        <dbReference type="Proteomes" id="UP000431684"/>
    </source>
</evidence>
<evidence type="ECO:0000256" key="4">
    <source>
        <dbReference type="ARBA" id="ARBA00023004"/>
    </source>
</evidence>
<dbReference type="CDD" id="cd03081">
    <property type="entry name" value="TRX_Fd_NuoE_FDH_gamma"/>
    <property type="match status" value="1"/>
</dbReference>
<evidence type="ECO:0000256" key="2">
    <source>
        <dbReference type="ARBA" id="ARBA00022714"/>
    </source>
</evidence>
<dbReference type="AlphaFoldDB" id="A0A6I3XF74"/>
<gene>
    <name evidence="9" type="ORF">GJV26_10850</name>
</gene>
<dbReference type="Proteomes" id="UP000431684">
    <property type="component" value="Unassembled WGS sequence"/>
</dbReference>
<evidence type="ECO:0000256" key="5">
    <source>
        <dbReference type="ARBA" id="ARBA00023014"/>
    </source>
</evidence>
<dbReference type="EMBL" id="WNWM01000002">
    <property type="protein sequence ID" value="MUI12953.1"/>
    <property type="molecule type" value="Genomic_DNA"/>
</dbReference>
<dbReference type="SUPFAM" id="SSF52833">
    <property type="entry name" value="Thioredoxin-like"/>
    <property type="match status" value="1"/>
</dbReference>
<reference evidence="9 10" key="1">
    <citation type="submission" date="2019-11" db="EMBL/GenBank/DDBJ databases">
        <title>Draft Genome Sequences of Six Type Strains of the Genus Massilia.</title>
        <authorList>
            <person name="Miess H."/>
            <person name="Frediansyah A."/>
            <person name="Goeker M."/>
            <person name="Gross H."/>
        </authorList>
    </citation>
    <scope>NUCLEOTIDE SEQUENCE [LARGE SCALE GENOMIC DNA]</scope>
    <source>
        <strain evidence="9 10">DSM 17513</strain>
    </source>
</reference>
<dbReference type="PANTHER" id="PTHR43342">
    <property type="entry name" value="NADH-QUINONE OXIDOREDUCTASE, E SUBUNIT"/>
    <property type="match status" value="1"/>
</dbReference>
<dbReference type="NCBIfam" id="NF004638">
    <property type="entry name" value="PRK05988.1"/>
    <property type="match status" value="1"/>
</dbReference>
<keyword evidence="2 7" id="KW-0001">2Fe-2S</keyword>
<feature type="signal peptide" evidence="8">
    <location>
        <begin position="1"/>
        <end position="25"/>
    </location>
</feature>
<feature type="binding site" evidence="7">
    <location>
        <position position="116"/>
    </location>
    <ligand>
        <name>[2Fe-2S] cluster</name>
        <dbReference type="ChEBI" id="CHEBI:190135"/>
    </ligand>
</feature>
<keyword evidence="3 7" id="KW-0479">Metal-binding</keyword>
<feature type="chain" id="PRO_5026206698" evidence="8">
    <location>
        <begin position="26"/>
        <end position="193"/>
    </location>
</feature>
<protein>
    <submittedName>
        <fullName evidence="9">Formate dehydrogenase subunit gamma</fullName>
    </submittedName>
</protein>
<dbReference type="InterPro" id="IPR028431">
    <property type="entry name" value="NADP_DH_HndA-like"/>
</dbReference>
<evidence type="ECO:0000256" key="7">
    <source>
        <dbReference type="PIRSR" id="PIRSR000216-1"/>
    </source>
</evidence>
<evidence type="ECO:0000256" key="1">
    <source>
        <dbReference type="ARBA" id="ARBA00010643"/>
    </source>
</evidence>
<dbReference type="PIRSF" id="PIRSF000216">
    <property type="entry name" value="NADH_DH_24kDa"/>
    <property type="match status" value="1"/>
</dbReference>
<comment type="cofactor">
    <cofactor evidence="7">
        <name>[2Fe-2S] cluster</name>
        <dbReference type="ChEBI" id="CHEBI:190135"/>
    </cofactor>
    <text evidence="7">Binds 1 [2Fe-2S] cluster.</text>
</comment>
<feature type="binding site" evidence="7">
    <location>
        <position position="152"/>
    </location>
    <ligand>
        <name>[2Fe-2S] cluster</name>
        <dbReference type="ChEBI" id="CHEBI:190135"/>
    </ligand>
</feature>
<accession>A0A6I3XF74</accession>
<dbReference type="Pfam" id="PF01257">
    <property type="entry name" value="2Fe-2S_thioredx"/>
    <property type="match status" value="1"/>
</dbReference>